<evidence type="ECO:0000313" key="2">
    <source>
        <dbReference type="Proteomes" id="UP000049495"/>
    </source>
</evidence>
<dbReference type="Proteomes" id="UP000049495">
    <property type="component" value="Unassembled WGS sequence"/>
</dbReference>
<accession>A0A822MZ16</accession>
<gene>
    <name evidence="1" type="ORF">VCR5J5_230174</name>
</gene>
<protein>
    <submittedName>
        <fullName evidence="1">Uncharacterized protein</fullName>
    </submittedName>
</protein>
<dbReference type="AlphaFoldDB" id="A0A822MZ16"/>
<proteinExistence type="predicted"/>
<organism evidence="1 2">
    <name type="scientific">Vibrio crassostreae</name>
    <dbReference type="NCBI Taxonomy" id="246167"/>
    <lineage>
        <taxon>Bacteria</taxon>
        <taxon>Pseudomonadati</taxon>
        <taxon>Pseudomonadota</taxon>
        <taxon>Gammaproteobacteria</taxon>
        <taxon>Vibrionales</taxon>
        <taxon>Vibrionaceae</taxon>
        <taxon>Vibrio</taxon>
    </lineage>
</organism>
<name>A0A822MZ16_9VIBR</name>
<reference evidence="2" key="1">
    <citation type="submission" date="2014-06" db="EMBL/GenBank/DDBJ databases">
        <authorList>
            <person name="Le Roux Frederique"/>
        </authorList>
    </citation>
    <scope>NUCLEOTIDE SEQUENCE [LARGE SCALE GENOMIC DNA]</scope>
    <source>
        <strain evidence="2">J5-5</strain>
    </source>
</reference>
<evidence type="ECO:0000313" key="1">
    <source>
        <dbReference type="EMBL" id="CDT28391.1"/>
    </source>
</evidence>
<sequence>MHHRGYLNQYKQLIDLTAAVQPIELTHNILISVKVKLVQIAVLKLPI</sequence>
<comment type="caution">
    <text evidence="1">The sequence shown here is derived from an EMBL/GenBank/DDBJ whole genome shotgun (WGS) entry which is preliminary data.</text>
</comment>
<dbReference type="EMBL" id="CCJV01000082">
    <property type="protein sequence ID" value="CDT28391.1"/>
    <property type="molecule type" value="Genomic_DNA"/>
</dbReference>